<dbReference type="SFLD" id="SFLDG00180">
    <property type="entry name" value="muconate_cycloisomerase"/>
    <property type="match status" value="2"/>
</dbReference>
<dbReference type="SUPFAM" id="SSF51604">
    <property type="entry name" value="Enolase C-terminal domain-like"/>
    <property type="match status" value="1"/>
</dbReference>
<proteinExistence type="inferred from homology"/>
<dbReference type="CDD" id="cd03319">
    <property type="entry name" value="L-Ala-DL-Glu_epimerase"/>
    <property type="match status" value="1"/>
</dbReference>
<dbReference type="OrthoDB" id="372081at2157"/>
<evidence type="ECO:0000256" key="2">
    <source>
        <dbReference type="ARBA" id="ARBA00008031"/>
    </source>
</evidence>
<dbReference type="PROSITE" id="PS00909">
    <property type="entry name" value="MR_MLE_2"/>
    <property type="match status" value="1"/>
</dbReference>
<evidence type="ECO:0000256" key="3">
    <source>
        <dbReference type="ARBA" id="ARBA00022723"/>
    </source>
</evidence>
<comment type="cofactor">
    <cofactor evidence="1">
        <name>Mg(2+)</name>
        <dbReference type="ChEBI" id="CHEBI:18420"/>
    </cofactor>
</comment>
<dbReference type="Proteomes" id="UP000037729">
    <property type="component" value="Unassembled WGS sequence"/>
</dbReference>
<dbReference type="EMBL" id="LIUF01000001">
    <property type="protein sequence ID" value="KOX94450.1"/>
    <property type="molecule type" value="Genomic_DNA"/>
</dbReference>
<dbReference type="STRING" id="1705562.AMS69_00905"/>
<dbReference type="SUPFAM" id="SSF54826">
    <property type="entry name" value="Enolase N-terminal domain-like"/>
    <property type="match status" value="1"/>
</dbReference>
<dbReference type="InterPro" id="IPR018110">
    <property type="entry name" value="Mandel_Rmase/mucon_lact_enz_CS"/>
</dbReference>
<name>A0A0N0BPU6_9EURY</name>
<feature type="domain" description="Mandelate racemase/muconate lactonizing enzyme C-terminal" evidence="6">
    <location>
        <begin position="137"/>
        <end position="230"/>
    </location>
</feature>
<evidence type="ECO:0000259" key="6">
    <source>
        <dbReference type="SMART" id="SM00922"/>
    </source>
</evidence>
<organism evidence="7 8">
    <name type="scientific">Haloarcula rubripromontorii</name>
    <dbReference type="NCBI Taxonomy" id="1705562"/>
    <lineage>
        <taxon>Archaea</taxon>
        <taxon>Methanobacteriati</taxon>
        <taxon>Methanobacteriota</taxon>
        <taxon>Stenosarchaea group</taxon>
        <taxon>Halobacteria</taxon>
        <taxon>Halobacteriales</taxon>
        <taxon>Haloarculaceae</taxon>
        <taxon>Haloarcula</taxon>
    </lineage>
</organism>
<dbReference type="GO" id="GO:0016855">
    <property type="term" value="F:racemase and epimerase activity, acting on amino acids and derivatives"/>
    <property type="evidence" value="ECO:0007669"/>
    <property type="project" value="InterPro"/>
</dbReference>
<dbReference type="SMART" id="SM00922">
    <property type="entry name" value="MR_MLE"/>
    <property type="match status" value="1"/>
</dbReference>
<dbReference type="RefSeq" id="WP_053966221.1">
    <property type="nucleotide sequence ID" value="NZ_LIUF01000001.1"/>
</dbReference>
<dbReference type="AlphaFoldDB" id="A0A0N0BPU6"/>
<keyword evidence="3" id="KW-0479">Metal-binding</keyword>
<comment type="similarity">
    <text evidence="2">Belongs to the mandelate racemase/muconate lactonizing enzyme family.</text>
</comment>
<evidence type="ECO:0000313" key="7">
    <source>
        <dbReference type="EMBL" id="KOX94450.1"/>
    </source>
</evidence>
<dbReference type="InterPro" id="IPR029065">
    <property type="entry name" value="Enolase_C-like"/>
</dbReference>
<dbReference type="PATRIC" id="fig|1705562.3.peg.1119"/>
<keyword evidence="5 7" id="KW-0413">Isomerase</keyword>
<keyword evidence="8" id="KW-1185">Reference proteome</keyword>
<evidence type="ECO:0000256" key="4">
    <source>
        <dbReference type="ARBA" id="ARBA00022842"/>
    </source>
</evidence>
<accession>A0A0N0BPU6</accession>
<sequence length="349" mass="37122">MNWRVDRLELPLSNPFGISRETSETSETVVVELTHEGTTGVGAVTPSAYYDESAESVAETLPTLCETVDRIGDPHAQQRIERELDEQAADQPAARMTLSIAVHDLAARQLDLPLYRQWGLDPDAVPPTTYTVGIDSPERMAEKARKAADSGFGHLKVKLGTDDDRARLDAVRDAAPDVEIRVDANAAWTVQEAIDKADWLADAGVTMLEQPVEADDIDSLRRVTDATAIPVAADESCVTASDVPRVADACDIVNAKLVKCGGIRPATRLLNAADAHGLDSMLGCMVESNASIAAAVHLAPLVDYLDLDGALLLASDPYDGVPLDGDVFDLTAVTAGTGARRRSSDGGPD</sequence>
<evidence type="ECO:0000256" key="5">
    <source>
        <dbReference type="ARBA" id="ARBA00023235"/>
    </source>
</evidence>
<dbReference type="PANTHER" id="PTHR48080:SF3">
    <property type="entry name" value="ENOLASE SUPERFAMILY MEMBER DDB_G0284701"/>
    <property type="match status" value="1"/>
</dbReference>
<dbReference type="GO" id="GO:0046872">
    <property type="term" value="F:metal ion binding"/>
    <property type="evidence" value="ECO:0007669"/>
    <property type="project" value="UniProtKB-KW"/>
</dbReference>
<dbReference type="InterPro" id="IPR013342">
    <property type="entry name" value="Mandelate_racemase_C"/>
</dbReference>
<keyword evidence="4" id="KW-0460">Magnesium</keyword>
<dbReference type="InterPro" id="IPR034603">
    <property type="entry name" value="Dipeptide_epimerase"/>
</dbReference>
<dbReference type="Gene3D" id="3.20.20.120">
    <property type="entry name" value="Enolase-like C-terminal domain"/>
    <property type="match status" value="1"/>
</dbReference>
<evidence type="ECO:0000256" key="1">
    <source>
        <dbReference type="ARBA" id="ARBA00001946"/>
    </source>
</evidence>
<dbReference type="PANTHER" id="PTHR48080">
    <property type="entry name" value="D-GALACTONATE DEHYDRATASE-RELATED"/>
    <property type="match status" value="1"/>
</dbReference>
<dbReference type="Pfam" id="PF13378">
    <property type="entry name" value="MR_MLE_C"/>
    <property type="match status" value="1"/>
</dbReference>
<gene>
    <name evidence="7" type="ORF">AMS69_00905</name>
</gene>
<dbReference type="SFLD" id="SFLDS00001">
    <property type="entry name" value="Enolase"/>
    <property type="match status" value="2"/>
</dbReference>
<dbReference type="SFLD" id="SFLDF00009">
    <property type="entry name" value="o-succinylbenzoate_synthase"/>
    <property type="match status" value="1"/>
</dbReference>
<dbReference type="InterPro" id="IPR029017">
    <property type="entry name" value="Enolase-like_N"/>
</dbReference>
<reference evidence="7 8" key="1">
    <citation type="submission" date="2015-08" db="EMBL/GenBank/DDBJ databases">
        <title>Genomes of Isolates from Cabo Rojo, PR.</title>
        <authorList>
            <person name="Sanchez-Nieves R.L."/>
            <person name="Montalvo-Rodriguez R."/>
        </authorList>
    </citation>
    <scope>NUCLEOTIDE SEQUENCE [LARGE SCALE GENOMIC DNA]</scope>
    <source>
        <strain evidence="7 8">SL3</strain>
    </source>
</reference>
<comment type="caution">
    <text evidence="7">The sequence shown here is derived from an EMBL/GenBank/DDBJ whole genome shotgun (WGS) entry which is preliminary data.</text>
</comment>
<dbReference type="SFLD" id="SFLDF00010">
    <property type="entry name" value="dipeptide_epimerase"/>
    <property type="match status" value="1"/>
</dbReference>
<dbReference type="InterPro" id="IPR034593">
    <property type="entry name" value="DgoD-like"/>
</dbReference>
<dbReference type="InterPro" id="IPR013341">
    <property type="entry name" value="Mandelate_racemase_N_dom"/>
</dbReference>
<protein>
    <submittedName>
        <fullName evidence="7">Chloromuconate cycloisomerase</fullName>
    </submittedName>
</protein>
<dbReference type="Gene3D" id="3.30.390.10">
    <property type="entry name" value="Enolase-like, N-terminal domain"/>
    <property type="match status" value="1"/>
</dbReference>
<dbReference type="GO" id="GO:0009063">
    <property type="term" value="P:amino acid catabolic process"/>
    <property type="evidence" value="ECO:0007669"/>
    <property type="project" value="InterPro"/>
</dbReference>
<dbReference type="Pfam" id="PF02746">
    <property type="entry name" value="MR_MLE_N"/>
    <property type="match status" value="1"/>
</dbReference>
<evidence type="ECO:0000313" key="8">
    <source>
        <dbReference type="Proteomes" id="UP000037729"/>
    </source>
</evidence>
<dbReference type="InterPro" id="IPR036849">
    <property type="entry name" value="Enolase-like_C_sf"/>
</dbReference>